<dbReference type="Gene3D" id="3.30.1640.10">
    <property type="entry name" value="mini-chromosome maintenance (MCM) complex, chain A, domain 1"/>
    <property type="match status" value="1"/>
</dbReference>
<comment type="caution">
    <text evidence="18">The sequence shown here is derived from an EMBL/GenBank/DDBJ whole genome shotgun (WGS) entry which is preliminary data.</text>
</comment>
<evidence type="ECO:0000256" key="13">
    <source>
        <dbReference type="ARBA" id="ARBA00023125"/>
    </source>
</evidence>
<dbReference type="InterPro" id="IPR001208">
    <property type="entry name" value="MCM_dom"/>
</dbReference>
<dbReference type="SMART" id="SM00382">
    <property type="entry name" value="AAA"/>
    <property type="match status" value="1"/>
</dbReference>
<dbReference type="Pfam" id="PF17207">
    <property type="entry name" value="MCM_OB"/>
    <property type="match status" value="1"/>
</dbReference>
<keyword evidence="10" id="KW-0347">Helicase</keyword>
<evidence type="ECO:0000256" key="7">
    <source>
        <dbReference type="ARBA" id="ARBA00022741"/>
    </source>
</evidence>
<dbReference type="InterPro" id="IPR018525">
    <property type="entry name" value="MCM_CS"/>
</dbReference>
<evidence type="ECO:0000259" key="17">
    <source>
        <dbReference type="PROSITE" id="PS50051"/>
    </source>
</evidence>
<dbReference type="PANTHER" id="PTHR11630">
    <property type="entry name" value="DNA REPLICATION LICENSING FACTOR MCM FAMILY MEMBER"/>
    <property type="match status" value="1"/>
</dbReference>
<evidence type="ECO:0000313" key="19">
    <source>
        <dbReference type="Proteomes" id="UP001516464"/>
    </source>
</evidence>
<dbReference type="Proteomes" id="UP001516464">
    <property type="component" value="Unassembled WGS sequence"/>
</dbReference>
<dbReference type="InterPro" id="IPR012340">
    <property type="entry name" value="NA-bd_OB-fold"/>
</dbReference>
<comment type="similarity">
    <text evidence="2">Belongs to the MCM family.</text>
</comment>
<organism evidence="18 19">
    <name type="scientific">Astathelohania contejeani</name>
    <dbReference type="NCBI Taxonomy" id="164912"/>
    <lineage>
        <taxon>Eukaryota</taxon>
        <taxon>Fungi</taxon>
        <taxon>Fungi incertae sedis</taxon>
        <taxon>Microsporidia</taxon>
        <taxon>Astathelohaniidae</taxon>
        <taxon>Astathelohania</taxon>
    </lineage>
</organism>
<dbReference type="PANTHER" id="PTHR11630:SF44">
    <property type="entry name" value="DNA REPLICATION LICENSING FACTOR MCM2"/>
    <property type="match status" value="1"/>
</dbReference>
<feature type="region of interest" description="Disordered" evidence="16">
    <location>
        <begin position="1"/>
        <end position="22"/>
    </location>
</feature>
<evidence type="ECO:0000256" key="2">
    <source>
        <dbReference type="ARBA" id="ARBA00008010"/>
    </source>
</evidence>
<evidence type="ECO:0000256" key="6">
    <source>
        <dbReference type="ARBA" id="ARBA00022723"/>
    </source>
</evidence>
<keyword evidence="9" id="KW-0378">Hydrolase</keyword>
<dbReference type="Pfam" id="PF00493">
    <property type="entry name" value="MCM"/>
    <property type="match status" value="1"/>
</dbReference>
<keyword evidence="15" id="KW-0131">Cell cycle</keyword>
<dbReference type="Pfam" id="PF17855">
    <property type="entry name" value="MCM_lid"/>
    <property type="match status" value="1"/>
</dbReference>
<keyword evidence="19" id="KW-1185">Reference proteome</keyword>
<dbReference type="Gene3D" id="2.40.50.140">
    <property type="entry name" value="Nucleic acid-binding proteins"/>
    <property type="match status" value="1"/>
</dbReference>
<evidence type="ECO:0000256" key="12">
    <source>
        <dbReference type="ARBA" id="ARBA00022840"/>
    </source>
</evidence>
<evidence type="ECO:0000256" key="4">
    <source>
        <dbReference type="ARBA" id="ARBA00018925"/>
    </source>
</evidence>
<dbReference type="EC" id="3.6.4.12" evidence="3"/>
<accession>A0ABQ7HVP6</accession>
<dbReference type="PROSITE" id="PS00847">
    <property type="entry name" value="MCM_1"/>
    <property type="match status" value="1"/>
</dbReference>
<keyword evidence="7" id="KW-0547">Nucleotide-binding</keyword>
<comment type="subcellular location">
    <subcellularLocation>
        <location evidence="1">Nucleus</location>
    </subcellularLocation>
</comment>
<dbReference type="Gene3D" id="2.20.28.10">
    <property type="match status" value="1"/>
</dbReference>
<dbReference type="InterPro" id="IPR008045">
    <property type="entry name" value="MCM2"/>
</dbReference>
<evidence type="ECO:0000313" key="18">
    <source>
        <dbReference type="EMBL" id="KAF7678814.1"/>
    </source>
</evidence>
<feature type="domain" description="MCM C-terminal AAA(+) ATPase" evidence="17">
    <location>
        <begin position="376"/>
        <end position="581"/>
    </location>
</feature>
<evidence type="ECO:0000256" key="3">
    <source>
        <dbReference type="ARBA" id="ARBA00012551"/>
    </source>
</evidence>
<name>A0ABQ7HVP6_9MICR</name>
<dbReference type="PRINTS" id="PR01657">
    <property type="entry name" value="MCMFAMILY"/>
</dbReference>
<dbReference type="Pfam" id="PF14551">
    <property type="entry name" value="MCM_N"/>
    <property type="match status" value="1"/>
</dbReference>
<dbReference type="SUPFAM" id="SSF50249">
    <property type="entry name" value="Nucleic acid-binding proteins"/>
    <property type="match status" value="1"/>
</dbReference>
<gene>
    <name evidence="18" type="ORF">TCON_2547</name>
</gene>
<dbReference type="SMART" id="SM00350">
    <property type="entry name" value="MCM"/>
    <property type="match status" value="1"/>
</dbReference>
<keyword evidence="14" id="KW-0539">Nucleus</keyword>
<evidence type="ECO:0000256" key="1">
    <source>
        <dbReference type="ARBA" id="ARBA00004123"/>
    </source>
</evidence>
<proteinExistence type="inferred from homology"/>
<evidence type="ECO:0000256" key="16">
    <source>
        <dbReference type="SAM" id="MobiDB-lite"/>
    </source>
</evidence>
<dbReference type="PRINTS" id="PR01658">
    <property type="entry name" value="MCMPROTEIN2"/>
</dbReference>
<dbReference type="EMBL" id="SBIQ01000358">
    <property type="protein sequence ID" value="KAF7678814.1"/>
    <property type="molecule type" value="Genomic_DNA"/>
</dbReference>
<dbReference type="InterPro" id="IPR033762">
    <property type="entry name" value="MCM_OB"/>
</dbReference>
<dbReference type="PROSITE" id="PS50051">
    <property type="entry name" value="MCM_2"/>
    <property type="match status" value="1"/>
</dbReference>
<dbReference type="SUPFAM" id="SSF52540">
    <property type="entry name" value="P-loop containing nucleoside triphosphate hydrolases"/>
    <property type="match status" value="1"/>
</dbReference>
<dbReference type="InterPro" id="IPR003593">
    <property type="entry name" value="AAA+_ATPase"/>
</dbReference>
<evidence type="ECO:0000256" key="8">
    <source>
        <dbReference type="ARBA" id="ARBA00022771"/>
    </source>
</evidence>
<keyword evidence="8" id="KW-0863">Zinc-finger</keyword>
<reference evidence="18 19" key="1">
    <citation type="submission" date="2019-01" db="EMBL/GenBank/DDBJ databases">
        <title>Genomes sequencing and comparative genomics of infectious freshwater microsporidia, Cucumispora dikerogammari and Thelohania contejeani.</title>
        <authorList>
            <person name="Cormier A."/>
            <person name="Giraud I."/>
            <person name="Wattier R."/>
            <person name="Teixeira M."/>
            <person name="Grandjean F."/>
            <person name="Rigaud T."/>
            <person name="Cordaux R."/>
        </authorList>
    </citation>
    <scope>NUCLEOTIDE SEQUENCE [LARGE SCALE GENOMIC DNA]</scope>
    <source>
        <strain evidence="18">T1</strain>
        <tissue evidence="18">Spores</tissue>
    </source>
</reference>
<protein>
    <recommendedName>
        <fullName evidence="4">DNA replication licensing factor MCM2</fullName>
        <ecNumber evidence="3">3.6.4.12</ecNumber>
    </recommendedName>
</protein>
<keyword evidence="6" id="KW-0479">Metal-binding</keyword>
<dbReference type="InterPro" id="IPR027925">
    <property type="entry name" value="MCM_N"/>
</dbReference>
<evidence type="ECO:0000256" key="9">
    <source>
        <dbReference type="ARBA" id="ARBA00022801"/>
    </source>
</evidence>
<dbReference type="InterPro" id="IPR031327">
    <property type="entry name" value="MCM"/>
</dbReference>
<evidence type="ECO:0000256" key="15">
    <source>
        <dbReference type="ARBA" id="ARBA00023306"/>
    </source>
</evidence>
<dbReference type="InterPro" id="IPR041562">
    <property type="entry name" value="MCM_lid"/>
</dbReference>
<keyword evidence="13" id="KW-0238">DNA-binding</keyword>
<keyword evidence="12" id="KW-0067">ATP-binding</keyword>
<sequence>MGKRRYIDNESEEKENKYDDSETRHLFDFEGEEVDSDEIDIEDDIINEDIISEEEIINDMNDNENDIINNNEDIKDMDYVYNEDDIITDEQLTKDLMAEQFIKQKIITTFIHFINTCADRKYIKKIKKMCSENKESLYVSYKDMDKEIPALIPLIINCTDEILLLFEHALNYVVRQHFPNYFMIKSRLHVRIEDVPVLETIRGLRNVHLNTLIRVGGVVTRRSGVFPLLSIVKYTCGQCKAVFGPFTVDREEHRPSSCLQCQARGPFMVNSSETIYKDFQKLTLQEVPGTVPPGRLPRSKEVLLFYDLIDCARPGEEVEITGVYKNSFSSALNIKNGFPVFFTVIEAISVNKRTDKISMTEEDIREVIKMSKHPNIKNIIINSIAPSIYGHNSLKRALALAMFGGQQKITNDHVVRGDINVLLMGDPGTAKSQFLRYVAATAHRAVLANGQGASAVGLTASVHKDAVTREWTLEGGALVLADKGVVCIDEFDKMNETDRTSIHEAMEQQSISISKAGIVATLHARCSVIAAANPTRGTYNSSLTFGQNVNLSDPIISRFDVLCVVRDTIEQASDAQMADFVINSHAESQKEEETNETKFNARKMIMSQDLLKKYILYARTNSFPVIKEIDMEKISKLYAELRRESLAAGSVPITVRHVESIVRMSEAFARMKLRNEVASEDIDQAISVCLDSFIGAQKYAVTKNLRRKFAKYIEGADGLDVYLFVLCELFKDKLKAIGEGRTLSASINDFEKRLHSRGLLPNLMFYTSNVFKNAGFVYDEAAKRIYRN</sequence>
<evidence type="ECO:0000256" key="14">
    <source>
        <dbReference type="ARBA" id="ARBA00023242"/>
    </source>
</evidence>
<evidence type="ECO:0000256" key="11">
    <source>
        <dbReference type="ARBA" id="ARBA00022833"/>
    </source>
</evidence>
<evidence type="ECO:0000256" key="5">
    <source>
        <dbReference type="ARBA" id="ARBA00022705"/>
    </source>
</evidence>
<evidence type="ECO:0000256" key="10">
    <source>
        <dbReference type="ARBA" id="ARBA00022806"/>
    </source>
</evidence>
<dbReference type="Gene3D" id="3.40.50.300">
    <property type="entry name" value="P-loop containing nucleotide triphosphate hydrolases"/>
    <property type="match status" value="1"/>
</dbReference>
<keyword evidence="11" id="KW-0862">Zinc</keyword>
<dbReference type="InterPro" id="IPR027417">
    <property type="entry name" value="P-loop_NTPase"/>
</dbReference>
<keyword evidence="5" id="KW-0235">DNA replication</keyword>